<dbReference type="InterPro" id="IPR002018">
    <property type="entry name" value="CarbesteraseB"/>
</dbReference>
<keyword evidence="4" id="KW-1185">Reference proteome</keyword>
<dbReference type="InterPro" id="IPR019819">
    <property type="entry name" value="Carboxylesterase_B_CS"/>
</dbReference>
<dbReference type="PANTHER" id="PTHR11559">
    <property type="entry name" value="CARBOXYLESTERASE"/>
    <property type="match status" value="1"/>
</dbReference>
<reference evidence="3 4" key="1">
    <citation type="submission" date="2021-06" db="EMBL/GenBank/DDBJ databases">
        <title>Sphingomonas sp. XMGL2, whole genome shotgun sequencing project.</title>
        <authorList>
            <person name="Zhao G."/>
            <person name="Shen L."/>
        </authorList>
    </citation>
    <scope>NUCLEOTIDE SEQUENCE [LARGE SCALE GENOMIC DNA]</scope>
    <source>
        <strain evidence="3 4">XMGL2</strain>
    </source>
</reference>
<dbReference type="PROSITE" id="PS00941">
    <property type="entry name" value="CARBOXYLESTERASE_B_2"/>
    <property type="match status" value="1"/>
</dbReference>
<evidence type="ECO:0000313" key="3">
    <source>
        <dbReference type="EMBL" id="MBU3077647.1"/>
    </source>
</evidence>
<keyword evidence="1" id="KW-0378">Hydrolase</keyword>
<accession>A0ABS6BJ51</accession>
<keyword evidence="1" id="KW-0732">Signal</keyword>
<sequence length="525" mass="56517">MRWLSRMRAGLFVYALLSSSGSFAQAIVHTETGDVLGNVEQDAEAFKGIPYAQPPIGPLRWRDPVPATRWSGVRDGTRAGDSCIQTPSKPFGPFGSEFLVSGPTSEDCLYLNVWRPRHRSDPLPVYVFVHGGAFANGSSAVPIYDGAGLARQGVIVVTINYRVGVFGFLAHPQLTRESEFNSSGNYGLLDQIEALRWVRANIAAFGGDPENVTIAGQSAGGLSVNNLLTSPEAKGLFKRAVAESGTAMGIHMLPLREAEARGAAFAQKLGAASIDQLRAIPADVIQAAVPTLSLAEMTKPPVALPFAPVVDGTIIPAEPEDVDHPVTGAVPLLTGYNSDDYILMGVRRTPAAFAAHVRDRYGSFADRILALYPHATDHEAAESSRTLSRDEYMTSMILFARKRERGGQPVYLYLFDYKYLNAAGQDFGAFHTAEVPFIFGALDKGGRSPSENDRRVTAELQSRWLAFIRSGDPSAAAAPWPRASERSLIVMGLGTSNAPRPGVSSQQRFDVLRDFAASGGTLAFM</sequence>
<dbReference type="PROSITE" id="PS00122">
    <property type="entry name" value="CARBOXYLESTERASE_B_1"/>
    <property type="match status" value="1"/>
</dbReference>
<dbReference type="InterPro" id="IPR050309">
    <property type="entry name" value="Type-B_Carboxylest/Lipase"/>
</dbReference>
<feature type="chain" id="PRO_5045005613" description="Carboxylic ester hydrolase" evidence="1">
    <location>
        <begin position="25"/>
        <end position="525"/>
    </location>
</feature>
<organism evidence="3 4">
    <name type="scientific">Sphingomonas quercus</name>
    <dbReference type="NCBI Taxonomy" id="2842451"/>
    <lineage>
        <taxon>Bacteria</taxon>
        <taxon>Pseudomonadati</taxon>
        <taxon>Pseudomonadota</taxon>
        <taxon>Alphaproteobacteria</taxon>
        <taxon>Sphingomonadales</taxon>
        <taxon>Sphingomonadaceae</taxon>
        <taxon>Sphingomonas</taxon>
    </lineage>
</organism>
<dbReference type="EMBL" id="JAHKRT010000003">
    <property type="protein sequence ID" value="MBU3077647.1"/>
    <property type="molecule type" value="Genomic_DNA"/>
</dbReference>
<evidence type="ECO:0000256" key="1">
    <source>
        <dbReference type="RuleBase" id="RU361235"/>
    </source>
</evidence>
<name>A0ABS6BJ51_9SPHN</name>
<evidence type="ECO:0000259" key="2">
    <source>
        <dbReference type="Pfam" id="PF00135"/>
    </source>
</evidence>
<evidence type="ECO:0000313" key="4">
    <source>
        <dbReference type="Proteomes" id="UP000776276"/>
    </source>
</evidence>
<feature type="signal peptide" evidence="1">
    <location>
        <begin position="1"/>
        <end position="24"/>
    </location>
</feature>
<comment type="caution">
    <text evidence="3">The sequence shown here is derived from an EMBL/GenBank/DDBJ whole genome shotgun (WGS) entry which is preliminary data.</text>
</comment>
<dbReference type="InterPro" id="IPR019826">
    <property type="entry name" value="Carboxylesterase_B_AS"/>
</dbReference>
<dbReference type="Pfam" id="PF00135">
    <property type="entry name" value="COesterase"/>
    <property type="match status" value="1"/>
</dbReference>
<proteinExistence type="inferred from homology"/>
<protein>
    <recommendedName>
        <fullName evidence="1">Carboxylic ester hydrolase</fullName>
        <ecNumber evidence="1">3.1.1.-</ecNumber>
    </recommendedName>
</protein>
<dbReference type="Proteomes" id="UP000776276">
    <property type="component" value="Unassembled WGS sequence"/>
</dbReference>
<gene>
    <name evidence="3" type="ORF">KOF26_07170</name>
</gene>
<dbReference type="EC" id="3.1.1.-" evidence="1"/>
<feature type="domain" description="Carboxylesterase type B" evidence="2">
    <location>
        <begin position="25"/>
        <end position="497"/>
    </location>
</feature>
<comment type="similarity">
    <text evidence="1">Belongs to the type-B carboxylesterase/lipase family.</text>
</comment>